<comment type="caution">
    <text evidence="2">The sequence shown here is derived from an EMBL/GenBank/DDBJ whole genome shotgun (WGS) entry which is preliminary data.</text>
</comment>
<accession>A0AAV4PC45</accession>
<evidence type="ECO:0000256" key="1">
    <source>
        <dbReference type="SAM" id="SignalP"/>
    </source>
</evidence>
<dbReference type="EMBL" id="BPLQ01002683">
    <property type="protein sequence ID" value="GIX94967.1"/>
    <property type="molecule type" value="Genomic_DNA"/>
</dbReference>
<gene>
    <name evidence="2" type="ORF">CDAR_293341</name>
</gene>
<reference evidence="2 3" key="1">
    <citation type="submission" date="2021-06" db="EMBL/GenBank/DDBJ databases">
        <title>Caerostris darwini draft genome.</title>
        <authorList>
            <person name="Kono N."/>
            <person name="Arakawa K."/>
        </authorList>
    </citation>
    <scope>NUCLEOTIDE SEQUENCE [LARGE SCALE GENOMIC DNA]</scope>
</reference>
<feature type="chain" id="PRO_5043842535" evidence="1">
    <location>
        <begin position="20"/>
        <end position="57"/>
    </location>
</feature>
<evidence type="ECO:0000313" key="3">
    <source>
        <dbReference type="Proteomes" id="UP001054837"/>
    </source>
</evidence>
<sequence length="57" mass="6498">ICRIKITVTLHCLLNTAVSITDLPYQYQMKISPLNSVEPSTDLLYHYQMISDQVPGM</sequence>
<keyword evidence="1" id="KW-0732">Signal</keyword>
<feature type="non-terminal residue" evidence="2">
    <location>
        <position position="1"/>
    </location>
</feature>
<dbReference type="Proteomes" id="UP001054837">
    <property type="component" value="Unassembled WGS sequence"/>
</dbReference>
<feature type="signal peptide" evidence="1">
    <location>
        <begin position="1"/>
        <end position="19"/>
    </location>
</feature>
<proteinExistence type="predicted"/>
<evidence type="ECO:0000313" key="2">
    <source>
        <dbReference type="EMBL" id="GIX94967.1"/>
    </source>
</evidence>
<keyword evidence="3" id="KW-1185">Reference proteome</keyword>
<protein>
    <submittedName>
        <fullName evidence="2">Uncharacterized protein</fullName>
    </submittedName>
</protein>
<name>A0AAV4PC45_9ARAC</name>
<dbReference type="AlphaFoldDB" id="A0AAV4PC45"/>
<organism evidence="2 3">
    <name type="scientific">Caerostris darwini</name>
    <dbReference type="NCBI Taxonomy" id="1538125"/>
    <lineage>
        <taxon>Eukaryota</taxon>
        <taxon>Metazoa</taxon>
        <taxon>Ecdysozoa</taxon>
        <taxon>Arthropoda</taxon>
        <taxon>Chelicerata</taxon>
        <taxon>Arachnida</taxon>
        <taxon>Araneae</taxon>
        <taxon>Araneomorphae</taxon>
        <taxon>Entelegynae</taxon>
        <taxon>Araneoidea</taxon>
        <taxon>Araneidae</taxon>
        <taxon>Caerostris</taxon>
    </lineage>
</organism>